<evidence type="ECO:0000259" key="2">
    <source>
        <dbReference type="SMART" id="SM00642"/>
    </source>
</evidence>
<dbReference type="Gene3D" id="3.90.400.10">
    <property type="entry name" value="Oligo-1,6-glucosidase, Domain 2"/>
    <property type="match status" value="1"/>
</dbReference>
<keyword evidence="4" id="KW-1185">Reference proteome</keyword>
<keyword evidence="3" id="KW-0378">Hydrolase</keyword>
<dbReference type="EC" id="3.2.1.20" evidence="3"/>
<reference evidence="3 4" key="1">
    <citation type="submission" date="2020-08" db="EMBL/GenBank/DDBJ databases">
        <title>Genomic Encyclopedia of Archaeal and Bacterial Type Strains, Phase II (KMG-II): from individual species to whole genera.</title>
        <authorList>
            <person name="Goeker M."/>
        </authorList>
    </citation>
    <scope>NUCLEOTIDE SEQUENCE [LARGE SCALE GENOMIC DNA]</scope>
    <source>
        <strain evidence="3 4">DSM 43850</strain>
    </source>
</reference>
<dbReference type="PANTHER" id="PTHR10357:SF179">
    <property type="entry name" value="NEUTRAL AND BASIC AMINO ACID TRANSPORT PROTEIN RBAT"/>
    <property type="match status" value="1"/>
</dbReference>
<dbReference type="InterPro" id="IPR006047">
    <property type="entry name" value="GH13_cat_dom"/>
</dbReference>
<dbReference type="Gene3D" id="3.20.20.80">
    <property type="entry name" value="Glycosidases"/>
    <property type="match status" value="1"/>
</dbReference>
<dbReference type="InterPro" id="IPR045857">
    <property type="entry name" value="O16G_dom_2"/>
</dbReference>
<evidence type="ECO:0000313" key="3">
    <source>
        <dbReference type="EMBL" id="MBA8927777.1"/>
    </source>
</evidence>
<protein>
    <submittedName>
        <fullName evidence="3">Alpha-glucosidase</fullName>
        <ecNumber evidence="3">3.2.1.20</ecNumber>
    </submittedName>
</protein>
<dbReference type="SUPFAM" id="SSF51445">
    <property type="entry name" value="(Trans)glycosidases"/>
    <property type="match status" value="1"/>
</dbReference>
<dbReference type="GO" id="GO:0004558">
    <property type="term" value="F:alpha-1,4-glucosidase activity"/>
    <property type="evidence" value="ECO:0007669"/>
    <property type="project" value="UniProtKB-EC"/>
</dbReference>
<proteinExistence type="inferred from homology"/>
<gene>
    <name evidence="3" type="ORF">BC739_004983</name>
</gene>
<dbReference type="Proteomes" id="UP000517916">
    <property type="component" value="Unassembled WGS sequence"/>
</dbReference>
<keyword evidence="3" id="KW-0326">Glycosidase</keyword>
<dbReference type="InterPro" id="IPR017853">
    <property type="entry name" value="GH"/>
</dbReference>
<sequence>MRRSADLPTEIAEKSAWWRDAVFYQVYVRSFADSDADGVGDLEGIRARLGYLELLGVQALWLTPFYRSPMADHGYDVADPRDVDPLFGDLAAFDRLVADAHSRGIRITIDLVPNHSSDQHEWFQAALRTTPGSPERERYHFREGRGNDGSAPPNNWTSIFGGPAWTRLPDGQWYLHLFAPEQPDLNWANPEVRADLERTLRFWLDRGVDGFRIDVAHGMSKPYGLPDMDPRAGQGAGVLHDNVLDPRFDDEGVHEIHRMIRKVLDEYPNAMAVGEIWVKENERFTRYLRADELHLGFNFRLVEAEFDADSVRQAIESSLAAVTYVDSPPTWTLSNHDVVRHATRYGEGETGRRRARAMALVELALPGVVYLYNGEELGLPNVELPDWALQDPIWTRSGHAERGRDGCRVPIPWESDRPPFGFSSGEATWLPMPHEWAGLTVEAQLEDPESMLSLYRHAVELRKTHEAFAGEDLEWYGAPPGCFAFRRKGGGLICALNTGGAPVPLPPGEVLLSSGPMAGDHLPPDTAVWLV</sequence>
<organism evidence="3 4">
    <name type="scientific">Kutzneria viridogrisea</name>
    <dbReference type="NCBI Taxonomy" id="47990"/>
    <lineage>
        <taxon>Bacteria</taxon>
        <taxon>Bacillati</taxon>
        <taxon>Actinomycetota</taxon>
        <taxon>Actinomycetes</taxon>
        <taxon>Pseudonocardiales</taxon>
        <taxon>Pseudonocardiaceae</taxon>
        <taxon>Kutzneria</taxon>
    </lineage>
</organism>
<dbReference type="RefSeq" id="WP_030111191.1">
    <property type="nucleotide sequence ID" value="NZ_BAAABQ010000025.1"/>
</dbReference>
<name>A0ABR6BLJ2_9PSEU</name>
<comment type="similarity">
    <text evidence="1">Belongs to the glycosyl hydrolase 13 family.</text>
</comment>
<dbReference type="CDD" id="cd11332">
    <property type="entry name" value="AmyAc_OligoGlu_TS"/>
    <property type="match status" value="1"/>
</dbReference>
<evidence type="ECO:0000256" key="1">
    <source>
        <dbReference type="ARBA" id="ARBA00008061"/>
    </source>
</evidence>
<dbReference type="Pfam" id="PF00128">
    <property type="entry name" value="Alpha-amylase"/>
    <property type="match status" value="1"/>
</dbReference>
<dbReference type="SMART" id="SM00642">
    <property type="entry name" value="Aamy"/>
    <property type="match status" value="1"/>
</dbReference>
<feature type="domain" description="Glycosyl hydrolase family 13 catalytic" evidence="2">
    <location>
        <begin position="25"/>
        <end position="408"/>
    </location>
</feature>
<evidence type="ECO:0000313" key="4">
    <source>
        <dbReference type="Proteomes" id="UP000517916"/>
    </source>
</evidence>
<dbReference type="EMBL" id="JACJID010000003">
    <property type="protein sequence ID" value="MBA8927777.1"/>
    <property type="molecule type" value="Genomic_DNA"/>
</dbReference>
<dbReference type="PANTHER" id="PTHR10357">
    <property type="entry name" value="ALPHA-AMYLASE FAMILY MEMBER"/>
    <property type="match status" value="1"/>
</dbReference>
<comment type="caution">
    <text evidence="3">The sequence shown here is derived from an EMBL/GenBank/DDBJ whole genome shotgun (WGS) entry which is preliminary data.</text>
</comment>
<accession>A0ABR6BLJ2</accession>